<accession>A0A0F7LLL9</accession>
<sequence>MNKVKKIFSREWFKDLFLIWFKDLLWSTIPVIIIFVWSMMAVVFFPDIWGWLALFGVVVVFICLFVFSYISEKRINDKRKS</sequence>
<feature type="transmembrane region" description="Helical" evidence="1">
    <location>
        <begin position="51"/>
        <end position="70"/>
    </location>
</feature>
<keyword evidence="1" id="KW-0472">Membrane</keyword>
<evidence type="ECO:0000313" key="3">
    <source>
        <dbReference type="Proteomes" id="UP000034866"/>
    </source>
</evidence>
<dbReference type="PATRIC" id="fig|230089.6.peg.1354"/>
<name>A0A0F7LLL9_9GAMM</name>
<reference evidence="2 3" key="1">
    <citation type="journal article" date="2015" name="J. Biotechnol.">
        <title>Complete genome sequence of Photorhabdus temperata subsp. thracensis 39-8(T), an entomopathogenic bacterium for the improved commercial bioinsecticide.</title>
        <authorList>
            <person name="Kwak Y."/>
            <person name="Shin J.H."/>
        </authorList>
    </citation>
    <scope>NUCLEOTIDE SEQUENCE [LARGE SCALE GENOMIC DNA]</scope>
    <source>
        <strain evidence="2 3">DSM 15199</strain>
    </source>
</reference>
<keyword evidence="1" id="KW-0812">Transmembrane</keyword>
<dbReference type="RefSeq" id="WP_046974294.1">
    <property type="nucleotide sequence ID" value="NZ_CAWQPG010000279.1"/>
</dbReference>
<dbReference type="Proteomes" id="UP000034866">
    <property type="component" value="Chromosome"/>
</dbReference>
<dbReference type="KEGG" id="ptt:VY86_06045"/>
<dbReference type="AlphaFoldDB" id="A0A0F7LLL9"/>
<feature type="transmembrane region" description="Helical" evidence="1">
    <location>
        <begin position="24"/>
        <end position="45"/>
    </location>
</feature>
<keyword evidence="3" id="KW-1185">Reference proteome</keyword>
<dbReference type="EMBL" id="CP011104">
    <property type="protein sequence ID" value="AKH62958.1"/>
    <property type="molecule type" value="Genomic_DNA"/>
</dbReference>
<organism evidence="2 3">
    <name type="scientific">Photorhabdus thracensis</name>
    <dbReference type="NCBI Taxonomy" id="230089"/>
    <lineage>
        <taxon>Bacteria</taxon>
        <taxon>Pseudomonadati</taxon>
        <taxon>Pseudomonadota</taxon>
        <taxon>Gammaproteobacteria</taxon>
        <taxon>Enterobacterales</taxon>
        <taxon>Morganellaceae</taxon>
        <taxon>Photorhabdus</taxon>
    </lineage>
</organism>
<gene>
    <name evidence="2" type="ORF">VY86_06045</name>
</gene>
<evidence type="ECO:0000313" key="2">
    <source>
        <dbReference type="EMBL" id="AKH62958.1"/>
    </source>
</evidence>
<keyword evidence="1" id="KW-1133">Transmembrane helix</keyword>
<reference evidence="3" key="2">
    <citation type="submission" date="2015-03" db="EMBL/GenBank/DDBJ databases">
        <title>Genome sequence of Azospirillum thiophilum strain DSM 21654T.</title>
        <authorList>
            <person name="Kwak Y."/>
            <person name="Shin J.-H."/>
        </authorList>
    </citation>
    <scope>NUCLEOTIDE SEQUENCE [LARGE SCALE GENOMIC DNA]</scope>
    <source>
        <strain evidence="3">DSM 15199</strain>
    </source>
</reference>
<evidence type="ECO:0000256" key="1">
    <source>
        <dbReference type="SAM" id="Phobius"/>
    </source>
</evidence>
<dbReference type="STRING" id="230089.VY86_06045"/>
<dbReference type="OrthoDB" id="6458563at2"/>
<proteinExistence type="predicted"/>
<protein>
    <submittedName>
        <fullName evidence="2">Uncharacterized protein</fullName>
    </submittedName>
</protein>